<evidence type="ECO:0000313" key="2">
    <source>
        <dbReference type="EMBL" id="QHU33230.1"/>
    </source>
</evidence>
<sequence length="167" mass="19883">MGDLMTTSYQAEQIAIEEGDREQNINIFSRIPDQFTRYENKTYNPLDFYTSSGEFNLSLFNQAFREEQLRRIDFYRKRELERLEELNKQQIQKPNLHQLSIGQHLINIKDTFFGLIKDLENEPLSTNTLLKNNRLFYIGLLFVIIFILYLIINNLLITSKIKSTYES</sequence>
<protein>
    <submittedName>
        <fullName evidence="2">Uncharacterized protein</fullName>
    </submittedName>
</protein>
<keyword evidence="1" id="KW-0812">Transmembrane</keyword>
<evidence type="ECO:0000256" key="1">
    <source>
        <dbReference type="SAM" id="Phobius"/>
    </source>
</evidence>
<dbReference type="AlphaFoldDB" id="A0A6C0LS75"/>
<accession>A0A6C0LS75</accession>
<feature type="transmembrane region" description="Helical" evidence="1">
    <location>
        <begin position="135"/>
        <end position="157"/>
    </location>
</feature>
<organism evidence="2">
    <name type="scientific">viral metagenome</name>
    <dbReference type="NCBI Taxonomy" id="1070528"/>
    <lineage>
        <taxon>unclassified sequences</taxon>
        <taxon>metagenomes</taxon>
        <taxon>organismal metagenomes</taxon>
    </lineage>
</organism>
<keyword evidence="1" id="KW-0472">Membrane</keyword>
<keyword evidence="1" id="KW-1133">Transmembrane helix</keyword>
<reference evidence="2" key="1">
    <citation type="journal article" date="2020" name="Nature">
        <title>Giant virus diversity and host interactions through global metagenomics.</title>
        <authorList>
            <person name="Schulz F."/>
            <person name="Roux S."/>
            <person name="Paez-Espino D."/>
            <person name="Jungbluth S."/>
            <person name="Walsh D.A."/>
            <person name="Denef V.J."/>
            <person name="McMahon K.D."/>
            <person name="Konstantinidis K.T."/>
            <person name="Eloe-Fadrosh E.A."/>
            <person name="Kyrpides N.C."/>
            <person name="Woyke T."/>
        </authorList>
    </citation>
    <scope>NUCLEOTIDE SEQUENCE</scope>
    <source>
        <strain evidence="2">GVMAG-S-1014582-52</strain>
    </source>
</reference>
<dbReference type="EMBL" id="MN740556">
    <property type="protein sequence ID" value="QHU33230.1"/>
    <property type="molecule type" value="Genomic_DNA"/>
</dbReference>
<proteinExistence type="predicted"/>
<name>A0A6C0LS75_9ZZZZ</name>